<evidence type="ECO:0000313" key="6">
    <source>
        <dbReference type="Proteomes" id="UP000070138"/>
    </source>
</evidence>
<accession>A0A137RKI8</accession>
<sequence>MLKVEIDSFAYSEKTILKNVSFSLKPGEHLSILGESGCGKSTLLHLVYGLLHLENGSIFYNEKKLLGPTKALIPGEPFMKLVAQEFNIMPFTTVAENLGSHLSGLDEEKDKKRIEQLLEVVEMESFKNTLVKNLSGGQKQRVALAKALANEPEILLLDEPFSNIDVFRKNKLRRKIFNYLKEKNISCITATHDNDEALSFSDQILMLKNGSKEMLGTPQFIYENVSTEYQAGFFGEANLLSKSLISSEVSSEEIIIFPHQLKISEEKTKLEVTVKKCYFKGSHYLIEADFKGKILFFNNAFPLKKDEPCYLKISETP</sequence>
<keyword evidence="1" id="KW-0813">Transport</keyword>
<dbReference type="AlphaFoldDB" id="A0A137RKI8"/>
<evidence type="ECO:0000313" key="5">
    <source>
        <dbReference type="EMBL" id="KXO00699.1"/>
    </source>
</evidence>
<dbReference type="InterPro" id="IPR003593">
    <property type="entry name" value="AAA+_ATPase"/>
</dbReference>
<dbReference type="SUPFAM" id="SSF52540">
    <property type="entry name" value="P-loop containing nucleoside triphosphate hydrolases"/>
    <property type="match status" value="1"/>
</dbReference>
<dbReference type="Gene3D" id="3.40.50.300">
    <property type="entry name" value="P-loop containing nucleotide triphosphate hydrolases"/>
    <property type="match status" value="1"/>
</dbReference>
<dbReference type="InterPro" id="IPR027417">
    <property type="entry name" value="P-loop_NTPase"/>
</dbReference>
<protein>
    <submittedName>
        <fullName evidence="5">ABC transporter ATP-binding protein</fullName>
    </submittedName>
</protein>
<feature type="domain" description="ABC transporter" evidence="4">
    <location>
        <begin position="2"/>
        <end position="234"/>
    </location>
</feature>
<reference evidence="5 6" key="2">
    <citation type="journal article" date="2016" name="Int. J. Syst. Evol. Microbiol.">
        <title>Vitellibacter aquimaris sp. nov., a marine bacterium isolated from seawater.</title>
        <authorList>
            <person name="Thevarajoo S."/>
            <person name="Selvaratnam C."/>
            <person name="Goh K.M."/>
            <person name="Hong K.W."/>
            <person name="Chan X.Y."/>
            <person name="Chan K.G."/>
            <person name="Chong C.S."/>
        </authorList>
    </citation>
    <scope>NUCLEOTIDE SEQUENCE [LARGE SCALE GENOMIC DNA]</scope>
    <source>
        <strain evidence="5 6">D-24</strain>
    </source>
</reference>
<keyword evidence="3 5" id="KW-0067">ATP-binding</keyword>
<organism evidence="5 6">
    <name type="scientific">Aequorivita aquimaris</name>
    <dbReference type="NCBI Taxonomy" id="1548749"/>
    <lineage>
        <taxon>Bacteria</taxon>
        <taxon>Pseudomonadati</taxon>
        <taxon>Bacteroidota</taxon>
        <taxon>Flavobacteriia</taxon>
        <taxon>Flavobacteriales</taxon>
        <taxon>Flavobacteriaceae</taxon>
        <taxon>Aequorivita</taxon>
    </lineage>
</organism>
<dbReference type="SMART" id="SM00382">
    <property type="entry name" value="AAA"/>
    <property type="match status" value="1"/>
</dbReference>
<dbReference type="GO" id="GO:0016887">
    <property type="term" value="F:ATP hydrolysis activity"/>
    <property type="evidence" value="ECO:0007669"/>
    <property type="project" value="InterPro"/>
</dbReference>
<dbReference type="PANTHER" id="PTHR42781:SF4">
    <property type="entry name" value="SPERMIDINE_PUTRESCINE IMPORT ATP-BINDING PROTEIN POTA"/>
    <property type="match status" value="1"/>
</dbReference>
<gene>
    <name evidence="5" type="ORF">LS48_04745</name>
</gene>
<dbReference type="RefSeq" id="WP_062620472.1">
    <property type="nucleotide sequence ID" value="NZ_JRWG01000002.1"/>
</dbReference>
<dbReference type="Proteomes" id="UP000070138">
    <property type="component" value="Unassembled WGS sequence"/>
</dbReference>
<evidence type="ECO:0000256" key="1">
    <source>
        <dbReference type="ARBA" id="ARBA00022448"/>
    </source>
</evidence>
<keyword evidence="2" id="KW-0547">Nucleotide-binding</keyword>
<dbReference type="InterPro" id="IPR050093">
    <property type="entry name" value="ABC_SmlMolc_Importer"/>
</dbReference>
<evidence type="ECO:0000259" key="4">
    <source>
        <dbReference type="PROSITE" id="PS50893"/>
    </source>
</evidence>
<proteinExistence type="predicted"/>
<name>A0A137RKI8_9FLAO</name>
<dbReference type="PROSITE" id="PS00211">
    <property type="entry name" value="ABC_TRANSPORTER_1"/>
    <property type="match status" value="1"/>
</dbReference>
<dbReference type="PANTHER" id="PTHR42781">
    <property type="entry name" value="SPERMIDINE/PUTRESCINE IMPORT ATP-BINDING PROTEIN POTA"/>
    <property type="match status" value="1"/>
</dbReference>
<dbReference type="InterPro" id="IPR017871">
    <property type="entry name" value="ABC_transporter-like_CS"/>
</dbReference>
<reference evidence="6" key="1">
    <citation type="submission" date="2014-10" db="EMBL/GenBank/DDBJ databases">
        <title>Genome sequencing of Vitellibacter sp. D-24.</title>
        <authorList>
            <person name="Thevarajoo S."/>
            <person name="Selvaratnam C."/>
            <person name="Goh K.M."/>
            <person name="Chong C.S."/>
        </authorList>
    </citation>
    <scope>NUCLEOTIDE SEQUENCE [LARGE SCALE GENOMIC DNA]</scope>
    <source>
        <strain evidence="6">D-24</strain>
    </source>
</reference>
<keyword evidence="6" id="KW-1185">Reference proteome</keyword>
<dbReference type="Pfam" id="PF00005">
    <property type="entry name" value="ABC_tran"/>
    <property type="match status" value="1"/>
</dbReference>
<dbReference type="STRING" id="1548749.LS48_04745"/>
<dbReference type="GO" id="GO:0005524">
    <property type="term" value="F:ATP binding"/>
    <property type="evidence" value="ECO:0007669"/>
    <property type="project" value="UniProtKB-KW"/>
</dbReference>
<dbReference type="InterPro" id="IPR003439">
    <property type="entry name" value="ABC_transporter-like_ATP-bd"/>
</dbReference>
<evidence type="ECO:0000256" key="3">
    <source>
        <dbReference type="ARBA" id="ARBA00022840"/>
    </source>
</evidence>
<evidence type="ECO:0000256" key="2">
    <source>
        <dbReference type="ARBA" id="ARBA00022741"/>
    </source>
</evidence>
<dbReference type="EMBL" id="JRWG01000002">
    <property type="protein sequence ID" value="KXO00699.1"/>
    <property type="molecule type" value="Genomic_DNA"/>
</dbReference>
<dbReference type="PROSITE" id="PS50893">
    <property type="entry name" value="ABC_TRANSPORTER_2"/>
    <property type="match status" value="1"/>
</dbReference>
<dbReference type="OrthoDB" id="9802264at2"/>
<comment type="caution">
    <text evidence="5">The sequence shown here is derived from an EMBL/GenBank/DDBJ whole genome shotgun (WGS) entry which is preliminary data.</text>
</comment>